<evidence type="ECO:0000313" key="9">
    <source>
        <dbReference type="EMBL" id="OMG53152.1"/>
    </source>
</evidence>
<evidence type="ECO:0000313" key="10">
    <source>
        <dbReference type="Proteomes" id="UP000187526"/>
    </source>
</evidence>
<keyword evidence="7" id="KW-0812">Transmembrane</keyword>
<evidence type="ECO:0000256" key="1">
    <source>
        <dbReference type="ARBA" id="ARBA00010342"/>
    </source>
</evidence>
<keyword evidence="2 7" id="KW-0349">Heme</keyword>
<dbReference type="AlphaFoldDB" id="A0A1R1I322"/>
<dbReference type="GO" id="GO:0017004">
    <property type="term" value="P:cytochrome complex assembly"/>
    <property type="evidence" value="ECO:0007669"/>
    <property type="project" value="UniProtKB-KW"/>
</dbReference>
<keyword evidence="4 7" id="KW-0732">Signal</keyword>
<dbReference type="InterPro" id="IPR051263">
    <property type="entry name" value="C-type_cytochrome_biogenesis"/>
</dbReference>
<dbReference type="RefSeq" id="WP_076095910.1">
    <property type="nucleotide sequence ID" value="NZ_MTHD01000004.1"/>
</dbReference>
<gene>
    <name evidence="9" type="ORF">BJN45_13065</name>
</gene>
<feature type="chain" id="PRO_5011833486" description="Cytochrome c-type biogenesis protein" evidence="7">
    <location>
        <begin position="21"/>
        <end position="160"/>
    </location>
</feature>
<keyword evidence="7" id="KW-0472">Membrane</keyword>
<organism evidence="9 10">
    <name type="scientific">Azonexus hydrophilus</name>
    <dbReference type="NCBI Taxonomy" id="418702"/>
    <lineage>
        <taxon>Bacteria</taxon>
        <taxon>Pseudomonadati</taxon>
        <taxon>Pseudomonadota</taxon>
        <taxon>Betaproteobacteria</taxon>
        <taxon>Rhodocyclales</taxon>
        <taxon>Azonexaceae</taxon>
        <taxon>Azonexus</taxon>
    </lineage>
</organism>
<dbReference type="Pfam" id="PF03918">
    <property type="entry name" value="CcmH"/>
    <property type="match status" value="1"/>
</dbReference>
<protein>
    <recommendedName>
        <fullName evidence="7">Cytochrome c-type biogenesis protein</fullName>
    </recommendedName>
</protein>
<keyword evidence="6 7" id="KW-0408">Iron</keyword>
<keyword evidence="10" id="KW-1185">Reference proteome</keyword>
<feature type="signal peptide" evidence="7">
    <location>
        <begin position="1"/>
        <end position="20"/>
    </location>
</feature>
<keyword evidence="3 7" id="KW-0479">Metal-binding</keyword>
<comment type="similarity">
    <text evidence="1 7">Belongs to the CcmH/CycL/Ccl2/NrfF family.</text>
</comment>
<reference evidence="9 10" key="1">
    <citation type="submission" date="2016-10" db="EMBL/GenBank/DDBJ databases">
        <title>Alkaliphiles isolated from bioreactors.</title>
        <authorList>
            <person name="Salah Z."/>
            <person name="Rout S.P."/>
            <person name="Humphreys P.N."/>
        </authorList>
    </citation>
    <scope>NUCLEOTIDE SEQUENCE [LARGE SCALE GENOMIC DNA]</scope>
    <source>
        <strain evidence="9 10">ZS02</strain>
    </source>
</reference>
<dbReference type="PANTHER" id="PTHR47870:SF1">
    <property type="entry name" value="CYTOCHROME C-TYPE BIOGENESIS PROTEIN CCMH"/>
    <property type="match status" value="1"/>
</dbReference>
<evidence type="ECO:0000256" key="6">
    <source>
        <dbReference type="ARBA" id="ARBA00023004"/>
    </source>
</evidence>
<accession>A0A1R1I322</accession>
<dbReference type="InterPro" id="IPR005616">
    <property type="entry name" value="CcmH/CycL/Ccl2/NrfF_N"/>
</dbReference>
<keyword evidence="7" id="KW-1133">Transmembrane helix</keyword>
<dbReference type="FunFam" id="1.10.8.640:FF:000001">
    <property type="entry name" value="Cytochrome c-type biogenesis protein"/>
    <property type="match status" value="1"/>
</dbReference>
<keyword evidence="5" id="KW-0201">Cytochrome c-type biogenesis</keyword>
<comment type="function">
    <text evidence="7">Possible subunit of a heme lyase.</text>
</comment>
<sequence>MILARTLIFALSLLSTAAFASATNEAALAEDPVAERRLQDLSRELRCLVCQNETIADSNAELAVDLRREIRGMIRDGRSDSDILEFMVTRYGDFVLYRPPVKGITLLLWAGPILLLFIGIFAMRGYLKRRSAQVAVTNAKPLSAEDTRRADALLKEIDDK</sequence>
<name>A0A1R1I322_9RHOO</name>
<dbReference type="OrthoDB" id="9804975at2"/>
<dbReference type="GO" id="GO:0046872">
    <property type="term" value="F:metal ion binding"/>
    <property type="evidence" value="ECO:0007669"/>
    <property type="project" value="UniProtKB-KW"/>
</dbReference>
<evidence type="ECO:0000256" key="7">
    <source>
        <dbReference type="RuleBase" id="RU364112"/>
    </source>
</evidence>
<dbReference type="Gene3D" id="1.10.8.640">
    <property type="entry name" value="Cytochrome C biogenesis protein"/>
    <property type="match status" value="1"/>
</dbReference>
<dbReference type="PANTHER" id="PTHR47870">
    <property type="entry name" value="CYTOCHROME C-TYPE BIOGENESIS PROTEIN CCMH"/>
    <property type="match status" value="1"/>
</dbReference>
<dbReference type="InterPro" id="IPR038297">
    <property type="entry name" value="CcmH/CycL/NrfF/Ccl2_sf"/>
</dbReference>
<proteinExistence type="inferred from homology"/>
<feature type="domain" description="CcmH/CycL/Ccl2/NrfF N-terminal" evidence="8">
    <location>
        <begin position="12"/>
        <end position="154"/>
    </location>
</feature>
<comment type="caution">
    <text evidence="9">The sequence shown here is derived from an EMBL/GenBank/DDBJ whole genome shotgun (WGS) entry which is preliminary data.</text>
</comment>
<evidence type="ECO:0000256" key="2">
    <source>
        <dbReference type="ARBA" id="ARBA00022617"/>
    </source>
</evidence>
<dbReference type="GO" id="GO:0005886">
    <property type="term" value="C:plasma membrane"/>
    <property type="evidence" value="ECO:0007669"/>
    <property type="project" value="TreeGrafter"/>
</dbReference>
<dbReference type="CDD" id="cd16378">
    <property type="entry name" value="CcmH_N"/>
    <property type="match status" value="1"/>
</dbReference>
<evidence type="ECO:0000256" key="3">
    <source>
        <dbReference type="ARBA" id="ARBA00022723"/>
    </source>
</evidence>
<evidence type="ECO:0000256" key="5">
    <source>
        <dbReference type="ARBA" id="ARBA00022748"/>
    </source>
</evidence>
<feature type="transmembrane region" description="Helical" evidence="7">
    <location>
        <begin position="104"/>
        <end position="123"/>
    </location>
</feature>
<evidence type="ECO:0000259" key="8">
    <source>
        <dbReference type="Pfam" id="PF03918"/>
    </source>
</evidence>
<dbReference type="STRING" id="418702.BJN45_13065"/>
<dbReference type="EMBL" id="MTHD01000004">
    <property type="protein sequence ID" value="OMG53152.1"/>
    <property type="molecule type" value="Genomic_DNA"/>
</dbReference>
<dbReference type="Proteomes" id="UP000187526">
    <property type="component" value="Unassembled WGS sequence"/>
</dbReference>
<evidence type="ECO:0000256" key="4">
    <source>
        <dbReference type="ARBA" id="ARBA00022729"/>
    </source>
</evidence>